<dbReference type="InterPro" id="IPR045093">
    <property type="entry name" value="Cullin"/>
</dbReference>
<dbReference type="GO" id="GO:0006511">
    <property type="term" value="P:ubiquitin-dependent protein catabolic process"/>
    <property type="evidence" value="ECO:0007669"/>
    <property type="project" value="InterPro"/>
</dbReference>
<dbReference type="InterPro" id="IPR019559">
    <property type="entry name" value="Cullin_neddylation_domain"/>
</dbReference>
<dbReference type="Gene3D" id="1.10.10.10">
    <property type="entry name" value="Winged helix-like DNA-binding domain superfamily/Winged helix DNA-binding domain"/>
    <property type="match status" value="1"/>
</dbReference>
<evidence type="ECO:0000259" key="13">
    <source>
        <dbReference type="PROSITE" id="PS50069"/>
    </source>
</evidence>
<comment type="similarity">
    <text evidence="3 11 12">Belongs to the cullin family.</text>
</comment>
<dbReference type="Pfam" id="PF00888">
    <property type="entry name" value="Cullin"/>
    <property type="match status" value="1"/>
</dbReference>
<comment type="caution">
    <text evidence="14">The sequence shown here is derived from an EMBL/GenBank/DDBJ whole genome shotgun (WGS) entry which is preliminary data.</text>
</comment>
<dbReference type="InterPro" id="IPR016159">
    <property type="entry name" value="Cullin_repeat-like_dom_sf"/>
</dbReference>
<name>A0AA88I205_ARTSF</name>
<dbReference type="InterPro" id="IPR036317">
    <property type="entry name" value="Cullin_homology_sf"/>
</dbReference>
<dbReference type="AlphaFoldDB" id="A0AA88I205"/>
<dbReference type="GO" id="GO:0031625">
    <property type="term" value="F:ubiquitin protein ligase binding"/>
    <property type="evidence" value="ECO:0007669"/>
    <property type="project" value="InterPro"/>
</dbReference>
<dbReference type="SMART" id="SM00884">
    <property type="entry name" value="Cullin_Nedd8"/>
    <property type="match status" value="1"/>
</dbReference>
<evidence type="ECO:0000256" key="5">
    <source>
        <dbReference type="ARBA" id="ARBA00022553"/>
    </source>
</evidence>
<dbReference type="SUPFAM" id="SSF74788">
    <property type="entry name" value="Cullin repeat-like"/>
    <property type="match status" value="1"/>
</dbReference>
<dbReference type="Pfam" id="PF10557">
    <property type="entry name" value="Cullin_Nedd8"/>
    <property type="match status" value="1"/>
</dbReference>
<dbReference type="Gene3D" id="3.30.230.130">
    <property type="entry name" value="Cullin, Chain C, Domain 2"/>
    <property type="match status" value="1"/>
</dbReference>
<dbReference type="InterPro" id="IPR016158">
    <property type="entry name" value="Cullin_homology"/>
</dbReference>
<gene>
    <name evidence="14" type="ORF">QYM36_004036</name>
</gene>
<dbReference type="EMBL" id="JAVRJZ010000007">
    <property type="protein sequence ID" value="KAK2719989.1"/>
    <property type="molecule type" value="Genomic_DNA"/>
</dbReference>
<dbReference type="InterPro" id="IPR059120">
    <property type="entry name" value="Cullin-like_AB"/>
</dbReference>
<dbReference type="Proteomes" id="UP001187531">
    <property type="component" value="Unassembled WGS sequence"/>
</dbReference>
<sequence>MSLRPRKVDFNDTWSDLKKTIDNIIKLKPVPRSVWNDKFSDIYSLCVACPDSFAELLYDETKKFIRTHLIGLHKEIASDDKSHLLADYAKYWKQYNQGIDFLNKLYTYLNSQHIKKSKHIQNPDLLYGTLPHDSGDQMKELGELGLELWVKDMIEPLQSSLVTLLLDGVKNDRTDIITDQKEVGIMKTVISSFVVAGQHRTREPLKLYQDVFEEPYLKSTGDHYRQEANDQIHKTPVSQYMEKVLQRREEEKTRCWKFLHESSYAKVSNEIEQRMVADHLTYLQSTLATMVSEETVKDLANAYQVLKTVQGGLNELVKLVEEHIKKMGREATQNVDFDQPNAPITFVEAVLEIHNTYANMISSYFHNDQHFTSALGRASASVVNAKHKNRNVSRSAELLAKYCDTMLRKSARGTSDSDIDDKLAESVTVFKYLDDKDLFQRHYAKLLAKRLIYQSSASMDAEEAMINRFKQACGYEFTNKLHRLYTDQAVSTDLQERFMDSMSKQGVTFGHNVVFNIMQQGAWPFSSTPVTPFILPQPLEKSVSEYEAFYRRTFNGRKLTWMYQHSLVDVRLTYLKRSYIATVFAFQYGILSQFETADEAKCSQLQEATNLNDDQFARNLYGLLEQKILLSDKSDLKDLSGETVVRVNLSFASKKNRFKVPIAQTRESQTQETEEAKNVDEDRKNFLQAAIVRIMKSRKSLKHNALVQEVVTQARSRFAPNVQLIKRAIEGLIEKEYIQRSTNNPDEYNYIA</sequence>
<dbReference type="InterPro" id="IPR016157">
    <property type="entry name" value="Cullin_CS"/>
</dbReference>
<dbReference type="GO" id="GO:0031981">
    <property type="term" value="C:nuclear lumen"/>
    <property type="evidence" value="ECO:0007669"/>
    <property type="project" value="UniProtKB-ARBA"/>
</dbReference>
<evidence type="ECO:0000256" key="8">
    <source>
        <dbReference type="ARBA" id="ARBA00022990"/>
    </source>
</evidence>
<evidence type="ECO:0000256" key="1">
    <source>
        <dbReference type="ARBA" id="ARBA00004123"/>
    </source>
</evidence>
<dbReference type="SUPFAM" id="SSF46785">
    <property type="entry name" value="Winged helix' DNA-binding domain"/>
    <property type="match status" value="1"/>
</dbReference>
<dbReference type="FunFam" id="1.20.1310.10:FF:000016">
    <property type="entry name" value="Cullin 2"/>
    <property type="match status" value="1"/>
</dbReference>
<dbReference type="Pfam" id="PF26557">
    <property type="entry name" value="Cullin_AB"/>
    <property type="match status" value="1"/>
</dbReference>
<comment type="subcellular location">
    <subcellularLocation>
        <location evidence="1">Nucleus</location>
    </subcellularLocation>
</comment>
<protein>
    <recommendedName>
        <fullName evidence="10">Cullin-2</fullName>
    </recommendedName>
</protein>
<dbReference type="FunFam" id="1.20.1310.10:FF:000001">
    <property type="entry name" value="Cullin 3"/>
    <property type="match status" value="1"/>
</dbReference>
<comment type="pathway">
    <text evidence="2">Protein modification; protein ubiquitination.</text>
</comment>
<evidence type="ECO:0000256" key="11">
    <source>
        <dbReference type="PROSITE-ProRule" id="PRU00330"/>
    </source>
</evidence>
<evidence type="ECO:0000256" key="3">
    <source>
        <dbReference type="ARBA" id="ARBA00006019"/>
    </source>
</evidence>
<proteinExistence type="inferred from homology"/>
<keyword evidence="5" id="KW-0597">Phosphoprotein</keyword>
<organism evidence="14 15">
    <name type="scientific">Artemia franciscana</name>
    <name type="common">Brine shrimp</name>
    <name type="synonym">Artemia sanfranciscana</name>
    <dbReference type="NCBI Taxonomy" id="6661"/>
    <lineage>
        <taxon>Eukaryota</taxon>
        <taxon>Metazoa</taxon>
        <taxon>Ecdysozoa</taxon>
        <taxon>Arthropoda</taxon>
        <taxon>Crustacea</taxon>
        <taxon>Branchiopoda</taxon>
        <taxon>Anostraca</taxon>
        <taxon>Artemiidae</taxon>
        <taxon>Artemia</taxon>
    </lineage>
</organism>
<accession>A0AA88I205</accession>
<dbReference type="InterPro" id="IPR036390">
    <property type="entry name" value="WH_DNA-bd_sf"/>
</dbReference>
<keyword evidence="7" id="KW-0832">Ubl conjugation</keyword>
<keyword evidence="15" id="KW-1185">Reference proteome</keyword>
<evidence type="ECO:0000313" key="15">
    <source>
        <dbReference type="Proteomes" id="UP001187531"/>
    </source>
</evidence>
<evidence type="ECO:0000256" key="10">
    <source>
        <dbReference type="ARBA" id="ARBA00069610"/>
    </source>
</evidence>
<evidence type="ECO:0000256" key="9">
    <source>
        <dbReference type="ARBA" id="ARBA00023242"/>
    </source>
</evidence>
<dbReference type="SUPFAM" id="SSF75632">
    <property type="entry name" value="Cullin homology domain"/>
    <property type="match status" value="1"/>
</dbReference>
<reference evidence="14" key="1">
    <citation type="submission" date="2023-07" db="EMBL/GenBank/DDBJ databases">
        <title>Chromosome-level genome assembly of Artemia franciscana.</title>
        <authorList>
            <person name="Jo E."/>
        </authorList>
    </citation>
    <scope>NUCLEOTIDE SEQUENCE</scope>
    <source>
        <tissue evidence="14">Whole body</tissue>
    </source>
</reference>
<feature type="domain" description="Cullin family profile" evidence="13">
    <location>
        <begin position="394"/>
        <end position="624"/>
    </location>
</feature>
<evidence type="ECO:0000256" key="2">
    <source>
        <dbReference type="ARBA" id="ARBA00004906"/>
    </source>
</evidence>
<dbReference type="EMBL" id="JAVRJZ010000007">
    <property type="protein sequence ID" value="KAK2719990.1"/>
    <property type="molecule type" value="Genomic_DNA"/>
</dbReference>
<dbReference type="FunFam" id="1.20.1310.10:FF:000022">
    <property type="entry name" value="Cullin-2 isoform 2"/>
    <property type="match status" value="1"/>
</dbReference>
<dbReference type="Gene3D" id="1.20.1310.10">
    <property type="entry name" value="Cullin Repeats"/>
    <property type="match status" value="4"/>
</dbReference>
<dbReference type="FunFam" id="1.10.10.10:FF:000014">
    <property type="entry name" value="Cullin 1"/>
    <property type="match status" value="1"/>
</dbReference>
<evidence type="ECO:0000256" key="7">
    <source>
        <dbReference type="ARBA" id="ARBA00022843"/>
    </source>
</evidence>
<dbReference type="InterPro" id="IPR001373">
    <property type="entry name" value="Cullin_N"/>
</dbReference>
<dbReference type="GO" id="GO:0031462">
    <property type="term" value="C:Cul2-RING ubiquitin ligase complex"/>
    <property type="evidence" value="ECO:0007669"/>
    <property type="project" value="UniProtKB-ARBA"/>
</dbReference>
<keyword evidence="8" id="KW-0007">Acetylation</keyword>
<dbReference type="PROSITE" id="PS50069">
    <property type="entry name" value="CULLIN_2"/>
    <property type="match status" value="1"/>
</dbReference>
<keyword evidence="4" id="KW-1017">Isopeptide bond</keyword>
<keyword evidence="9" id="KW-0539">Nucleus</keyword>
<evidence type="ECO:0000313" key="14">
    <source>
        <dbReference type="EMBL" id="KAK2719989.1"/>
    </source>
</evidence>
<dbReference type="PANTHER" id="PTHR11932">
    <property type="entry name" value="CULLIN"/>
    <property type="match status" value="1"/>
</dbReference>
<evidence type="ECO:0000256" key="6">
    <source>
        <dbReference type="ARBA" id="ARBA00022786"/>
    </source>
</evidence>
<keyword evidence="6" id="KW-0833">Ubl conjugation pathway</keyword>
<evidence type="ECO:0000256" key="12">
    <source>
        <dbReference type="RuleBase" id="RU003829"/>
    </source>
</evidence>
<dbReference type="PROSITE" id="PS01256">
    <property type="entry name" value="CULLIN_1"/>
    <property type="match status" value="1"/>
</dbReference>
<dbReference type="InterPro" id="IPR036388">
    <property type="entry name" value="WH-like_DNA-bd_sf"/>
</dbReference>
<evidence type="ECO:0000256" key="4">
    <source>
        <dbReference type="ARBA" id="ARBA00022499"/>
    </source>
</evidence>
<dbReference type="SMART" id="SM00182">
    <property type="entry name" value="CULLIN"/>
    <property type="match status" value="1"/>
</dbReference>
<dbReference type="FunFam" id="1.20.1310.10:FF:000012">
    <property type="entry name" value="Cullin 2"/>
    <property type="match status" value="1"/>
</dbReference>